<protein>
    <submittedName>
        <fullName evidence="1">Uncharacterized protein</fullName>
    </submittedName>
</protein>
<evidence type="ECO:0000313" key="2">
    <source>
        <dbReference type="Proteomes" id="UP001167796"/>
    </source>
</evidence>
<reference evidence="1" key="1">
    <citation type="submission" date="2023-07" db="EMBL/GenBank/DDBJ databases">
        <authorList>
            <person name="Kim M.K."/>
        </authorList>
    </citation>
    <scope>NUCLEOTIDE SEQUENCE</scope>
    <source>
        <strain evidence="1">M29</strain>
    </source>
</reference>
<accession>A0ABT9AJ65</accession>
<sequence length="188" mass="21267">MLEAIGLAMAYEIVRILDANGREPLRANSTLKKQLLSGEAVKVTQGRSARGRFEGYTANAALTLYALDYLQWIDSGRKKQAKRIPIFALVKFIKDRGLKLRDKQTGRFSRQRVRLKGRDGSPAVSVNRLAFMIQNAIWRNGIKARPVIAPAFEFGQHLVDLYLDEQLLDGIAYDIEQQINLSYISTKK</sequence>
<organism evidence="1 2">
    <name type="scientific">Hymenobacter mellowenesis</name>
    <dbReference type="NCBI Taxonomy" id="3063995"/>
    <lineage>
        <taxon>Bacteria</taxon>
        <taxon>Pseudomonadati</taxon>
        <taxon>Bacteroidota</taxon>
        <taxon>Cytophagia</taxon>
        <taxon>Cytophagales</taxon>
        <taxon>Hymenobacteraceae</taxon>
        <taxon>Hymenobacter</taxon>
    </lineage>
</organism>
<evidence type="ECO:0000313" key="1">
    <source>
        <dbReference type="EMBL" id="MDO7849006.1"/>
    </source>
</evidence>
<proteinExistence type="predicted"/>
<comment type="caution">
    <text evidence="1">The sequence shown here is derived from an EMBL/GenBank/DDBJ whole genome shotgun (WGS) entry which is preliminary data.</text>
</comment>
<name>A0ABT9AJ65_9BACT</name>
<dbReference type="Proteomes" id="UP001167796">
    <property type="component" value="Unassembled WGS sequence"/>
</dbReference>
<dbReference type="EMBL" id="JAUQSX010000014">
    <property type="protein sequence ID" value="MDO7849006.1"/>
    <property type="molecule type" value="Genomic_DNA"/>
</dbReference>
<gene>
    <name evidence="1" type="ORF">Q5H92_21760</name>
</gene>
<keyword evidence="2" id="KW-1185">Reference proteome</keyword>
<dbReference type="RefSeq" id="WP_305013674.1">
    <property type="nucleotide sequence ID" value="NZ_JAUQSX010000014.1"/>
</dbReference>